<sequence>MSRAVDPVELRTAGVLWLCTGATVEPYDRCPRCGDFHDVRADRNGRYDLKCGPDRAVETTLVTSSAAERNHRSWEPCTQERAMSEVDRGWHVVFASTAKATYAGRKGSPREDALTVIGPALAELERRGVTGFGPGTACIEEHFHGRGCPYGILRAAGARFGFSVPSEASTGFVSAGLLTGYDEIPAFDPHQWAKKARKNQRQGKPAPPSPVPEPPRTGPVHWSCDPGFLAMLEERRAEDERKWADTTRALWPGRHTEAELSELARREVSGRIALARSLTWRAPLPTTPPPVADADGATELVELLEVEFGLHGDLAAKLDTAHDRPLREVFFWLTWMRSSAWRRLAGSGPLPRRSPHVPAGVTGVWVGCLLDETFVLHWDRDTGWTRHPLPDPLPVPAFPGCS</sequence>
<accession>A0A4Y3QUG6</accession>
<dbReference type="RefSeq" id="WP_141275206.1">
    <property type="nucleotide sequence ID" value="NZ_BJMM01000003.1"/>
</dbReference>
<gene>
    <name evidence="2" type="ORF">SCA03_08880</name>
</gene>
<dbReference type="Proteomes" id="UP000319210">
    <property type="component" value="Unassembled WGS sequence"/>
</dbReference>
<name>A0A4Y3QUG6_STRCI</name>
<feature type="compositionally biased region" description="Pro residues" evidence="1">
    <location>
        <begin position="205"/>
        <end position="217"/>
    </location>
</feature>
<protein>
    <submittedName>
        <fullName evidence="2">Uncharacterized protein</fullName>
    </submittedName>
</protein>
<feature type="region of interest" description="Disordered" evidence="1">
    <location>
        <begin position="193"/>
        <end position="220"/>
    </location>
</feature>
<evidence type="ECO:0000313" key="2">
    <source>
        <dbReference type="EMBL" id="GEB48337.1"/>
    </source>
</evidence>
<reference evidence="2 3" key="1">
    <citation type="submission" date="2019-06" db="EMBL/GenBank/DDBJ databases">
        <title>Whole genome shotgun sequence of Streptomyces cacaoi subsp. cacaoi NBRC 12748.</title>
        <authorList>
            <person name="Hosoyama A."/>
            <person name="Uohara A."/>
            <person name="Ohji S."/>
            <person name="Ichikawa N."/>
        </authorList>
    </citation>
    <scope>NUCLEOTIDE SEQUENCE [LARGE SCALE GENOMIC DNA]</scope>
    <source>
        <strain evidence="2 3">NBRC 12748</strain>
    </source>
</reference>
<dbReference type="OrthoDB" id="5197014at2"/>
<comment type="caution">
    <text evidence="2">The sequence shown here is derived from an EMBL/GenBank/DDBJ whole genome shotgun (WGS) entry which is preliminary data.</text>
</comment>
<evidence type="ECO:0000313" key="3">
    <source>
        <dbReference type="Proteomes" id="UP000319210"/>
    </source>
</evidence>
<dbReference type="AlphaFoldDB" id="A0A4Y3QUG6"/>
<dbReference type="EMBL" id="BJMM01000003">
    <property type="protein sequence ID" value="GEB48337.1"/>
    <property type="molecule type" value="Genomic_DNA"/>
</dbReference>
<proteinExistence type="predicted"/>
<organism evidence="2 3">
    <name type="scientific">Streptomyces cacaoi</name>
    <dbReference type="NCBI Taxonomy" id="1898"/>
    <lineage>
        <taxon>Bacteria</taxon>
        <taxon>Bacillati</taxon>
        <taxon>Actinomycetota</taxon>
        <taxon>Actinomycetes</taxon>
        <taxon>Kitasatosporales</taxon>
        <taxon>Streptomycetaceae</taxon>
        <taxon>Streptomyces</taxon>
    </lineage>
</organism>
<evidence type="ECO:0000256" key="1">
    <source>
        <dbReference type="SAM" id="MobiDB-lite"/>
    </source>
</evidence>
<keyword evidence="3" id="KW-1185">Reference proteome</keyword>